<dbReference type="Proteomes" id="UP000077519">
    <property type="component" value="Unassembled WGS sequence"/>
</dbReference>
<keyword evidence="2" id="KW-1185">Reference proteome</keyword>
<dbReference type="RefSeq" id="WP_068426437.1">
    <property type="nucleotide sequence ID" value="NZ_LVHI01000013.1"/>
</dbReference>
<gene>
    <name evidence="1" type="ORF">A3K89_21380</name>
</gene>
<proteinExistence type="predicted"/>
<evidence type="ECO:0000313" key="2">
    <source>
        <dbReference type="Proteomes" id="UP000077519"/>
    </source>
</evidence>
<evidence type="ECO:0000313" key="1">
    <source>
        <dbReference type="EMBL" id="OAK54057.1"/>
    </source>
</evidence>
<organism evidence="1 2">
    <name type="scientific">Rhodococcoides kyotonense</name>
    <dbReference type="NCBI Taxonomy" id="398843"/>
    <lineage>
        <taxon>Bacteria</taxon>
        <taxon>Bacillati</taxon>
        <taxon>Actinomycetota</taxon>
        <taxon>Actinomycetes</taxon>
        <taxon>Mycobacteriales</taxon>
        <taxon>Nocardiaceae</taxon>
        <taxon>Rhodococcoides</taxon>
    </lineage>
</organism>
<protein>
    <recommendedName>
        <fullName evidence="3">Mce-associated membrane protein</fullName>
    </recommendedName>
</protein>
<evidence type="ECO:0008006" key="3">
    <source>
        <dbReference type="Google" id="ProtNLM"/>
    </source>
</evidence>
<reference evidence="1 2" key="1">
    <citation type="submission" date="2016-03" db="EMBL/GenBank/DDBJ databases">
        <title>Genome sequence of Rhodococcus kyotonensis KB10.</title>
        <authorList>
            <person name="Jeong H."/>
            <person name="Hong C.E."/>
            <person name="Jo S.H."/>
            <person name="Park J.M."/>
        </authorList>
    </citation>
    <scope>NUCLEOTIDE SEQUENCE [LARGE SCALE GENOMIC DNA]</scope>
    <source>
        <strain evidence="1 2">KB10</strain>
    </source>
</reference>
<accession>A0A177YEY1</accession>
<sequence length="190" mass="19757">MSRRAGLLFVCLGLVGAVTIAAVIVFLSRGSDTPPPPGTDAGIAIDPSATDPVGVATSVMSAVYTWQPAVQDSPWDALHAQRDNLTGSMATAATTPPDPAPQPIPEWPAWARSGDVVTAVARPDTSVYADGTAAEMDGDNQATVAVVIDRVVQHRSGEITPFTGYTGAVDLERTDDGWKVANYRLISAGL</sequence>
<name>A0A177YEY1_9NOCA</name>
<dbReference type="EMBL" id="LVHI01000013">
    <property type="protein sequence ID" value="OAK54057.1"/>
    <property type="molecule type" value="Genomic_DNA"/>
</dbReference>
<comment type="caution">
    <text evidence="1">The sequence shown here is derived from an EMBL/GenBank/DDBJ whole genome shotgun (WGS) entry which is preliminary data.</text>
</comment>
<dbReference type="AlphaFoldDB" id="A0A177YEY1"/>